<comment type="similarity">
    <text evidence="1">Belongs to the bacterial ribosomal protein bL12 family.</text>
</comment>
<dbReference type="EMBL" id="CAJOBA010004585">
    <property type="protein sequence ID" value="CAF3717289.1"/>
    <property type="molecule type" value="Genomic_DNA"/>
</dbReference>
<protein>
    <submittedName>
        <fullName evidence="7">Uncharacterized protein</fullName>
    </submittedName>
</protein>
<dbReference type="GO" id="GO:0006412">
    <property type="term" value="P:translation"/>
    <property type="evidence" value="ECO:0007669"/>
    <property type="project" value="InterPro"/>
</dbReference>
<dbReference type="InterPro" id="IPR008932">
    <property type="entry name" value="Ribosomal_bL12_oligo"/>
</dbReference>
<dbReference type="EMBL" id="CAJNOK010004580">
    <property type="protein sequence ID" value="CAF0942315.1"/>
    <property type="molecule type" value="Genomic_DNA"/>
</dbReference>
<gene>
    <name evidence="7" type="ORF">GPM918_LOCUS4688</name>
    <name evidence="8" type="ORF">OVA965_LOCUS11701</name>
    <name evidence="9" type="ORF">SRO942_LOCUS4684</name>
    <name evidence="10" type="ORF">TMI583_LOCUS11705</name>
</gene>
<dbReference type="AlphaFoldDB" id="A0A813UA46"/>
<dbReference type="InterPro" id="IPR036235">
    <property type="entry name" value="Ribosomal_bL12_oligo_N_sf"/>
</dbReference>
<evidence type="ECO:0000313" key="7">
    <source>
        <dbReference type="EMBL" id="CAF0823829.1"/>
    </source>
</evidence>
<dbReference type="InterPro" id="IPR013823">
    <property type="entry name" value="Ribosomal_bL12_C"/>
</dbReference>
<feature type="compositionally biased region" description="Basic and acidic residues" evidence="4">
    <location>
        <begin position="48"/>
        <end position="68"/>
    </location>
</feature>
<proteinExistence type="inferred from homology"/>
<feature type="domain" description="Large ribosomal subunit protein bL12 C-terminal" evidence="5">
    <location>
        <begin position="208"/>
        <end position="274"/>
    </location>
</feature>
<feature type="compositionally biased region" description="Polar residues" evidence="4">
    <location>
        <begin position="69"/>
        <end position="84"/>
    </location>
</feature>
<evidence type="ECO:0000313" key="9">
    <source>
        <dbReference type="EMBL" id="CAF3610354.1"/>
    </source>
</evidence>
<feature type="compositionally biased region" description="Low complexity" evidence="4">
    <location>
        <begin position="113"/>
        <end position="122"/>
    </location>
</feature>
<dbReference type="Pfam" id="PF00542">
    <property type="entry name" value="Ribosomal_L12"/>
    <property type="match status" value="1"/>
</dbReference>
<comment type="caution">
    <text evidence="7">The sequence shown here is derived from an EMBL/GenBank/DDBJ whole genome shotgun (WGS) entry which is preliminary data.</text>
</comment>
<dbReference type="Proteomes" id="UP000677228">
    <property type="component" value="Unassembled WGS sequence"/>
</dbReference>
<organism evidence="7 11">
    <name type="scientific">Didymodactylos carnosus</name>
    <dbReference type="NCBI Taxonomy" id="1234261"/>
    <lineage>
        <taxon>Eukaryota</taxon>
        <taxon>Metazoa</taxon>
        <taxon>Spiralia</taxon>
        <taxon>Gnathifera</taxon>
        <taxon>Rotifera</taxon>
        <taxon>Eurotatoria</taxon>
        <taxon>Bdelloidea</taxon>
        <taxon>Philodinida</taxon>
        <taxon>Philodinidae</taxon>
        <taxon>Didymodactylos</taxon>
    </lineage>
</organism>
<dbReference type="Pfam" id="PF16320">
    <property type="entry name" value="Ribosomal_L12_N"/>
    <property type="match status" value="1"/>
</dbReference>
<dbReference type="SUPFAM" id="SSF48300">
    <property type="entry name" value="Ribosomal protein L7/12, oligomerisation (N-terminal) domain"/>
    <property type="match status" value="1"/>
</dbReference>
<evidence type="ECO:0000313" key="8">
    <source>
        <dbReference type="EMBL" id="CAF0942315.1"/>
    </source>
</evidence>
<evidence type="ECO:0000256" key="3">
    <source>
        <dbReference type="ARBA" id="ARBA00023274"/>
    </source>
</evidence>
<evidence type="ECO:0000259" key="5">
    <source>
        <dbReference type="Pfam" id="PF00542"/>
    </source>
</evidence>
<dbReference type="Proteomes" id="UP000663829">
    <property type="component" value="Unassembled WGS sequence"/>
</dbReference>
<evidence type="ECO:0000259" key="6">
    <source>
        <dbReference type="Pfam" id="PF16320"/>
    </source>
</evidence>
<evidence type="ECO:0000256" key="4">
    <source>
        <dbReference type="SAM" id="MobiDB-lite"/>
    </source>
</evidence>
<dbReference type="SUPFAM" id="SSF54736">
    <property type="entry name" value="ClpS-like"/>
    <property type="match status" value="1"/>
</dbReference>
<dbReference type="Proteomes" id="UP000681722">
    <property type="component" value="Unassembled WGS sequence"/>
</dbReference>
<dbReference type="InterPro" id="IPR014719">
    <property type="entry name" value="Ribosomal_bL12_C/ClpS-like"/>
</dbReference>
<dbReference type="PANTHER" id="PTHR45987:SF4">
    <property type="entry name" value="LARGE RIBOSOMAL SUBUNIT PROTEIN BL12M"/>
    <property type="match status" value="1"/>
</dbReference>
<keyword evidence="2" id="KW-0689">Ribosomal protein</keyword>
<reference evidence="7" key="1">
    <citation type="submission" date="2021-02" db="EMBL/GenBank/DDBJ databases">
        <authorList>
            <person name="Nowell W R."/>
        </authorList>
    </citation>
    <scope>NUCLEOTIDE SEQUENCE</scope>
</reference>
<dbReference type="GO" id="GO:0003729">
    <property type="term" value="F:mRNA binding"/>
    <property type="evidence" value="ECO:0007669"/>
    <property type="project" value="TreeGrafter"/>
</dbReference>
<dbReference type="Gene3D" id="3.30.1390.10">
    <property type="match status" value="1"/>
</dbReference>
<evidence type="ECO:0000256" key="1">
    <source>
        <dbReference type="ARBA" id="ARBA00007197"/>
    </source>
</evidence>
<keyword evidence="3" id="KW-0687">Ribonucleoprotein</keyword>
<evidence type="ECO:0000313" key="10">
    <source>
        <dbReference type="EMBL" id="CAF3717289.1"/>
    </source>
</evidence>
<evidence type="ECO:0000313" key="11">
    <source>
        <dbReference type="Proteomes" id="UP000663829"/>
    </source>
</evidence>
<dbReference type="EMBL" id="CAJNOQ010000642">
    <property type="protein sequence ID" value="CAF0823829.1"/>
    <property type="molecule type" value="Genomic_DNA"/>
</dbReference>
<dbReference type="Proteomes" id="UP000682733">
    <property type="component" value="Unassembled WGS sequence"/>
</dbReference>
<accession>A0A813UA46</accession>
<feature type="region of interest" description="Disordered" evidence="4">
    <location>
        <begin position="46"/>
        <end position="141"/>
    </location>
</feature>
<evidence type="ECO:0000256" key="2">
    <source>
        <dbReference type="ARBA" id="ARBA00022980"/>
    </source>
</evidence>
<dbReference type="OrthoDB" id="250175at2759"/>
<sequence>MRHILLALLRAPSVVNNVNRLPTWSVTNSLFNPFISRSAATATVAKAKIKENSSPEEERKTTTDKEIRTVQTTASSTDGSSTETSKAKKDRKSKEKSTLETETSDVETTKDVSQAQQESSQSVRSGEKLSPPRTTGEEKVYSSKIQHLVNEISKLSLVDVMDLSELLKKTLKIQDVAIMASGTAAAASPIAKKEEEEEEARPSAQSVFKVRLIKYDDTKKVPVIKQVKDVVENINLVQAKKMVEAVPQVLRDNLSKADAETIKAKIEAVGGICVIE</sequence>
<name>A0A813UA46_9BILA</name>
<keyword evidence="11" id="KW-1185">Reference proteome</keyword>
<dbReference type="GO" id="GO:0005762">
    <property type="term" value="C:mitochondrial large ribosomal subunit"/>
    <property type="evidence" value="ECO:0007669"/>
    <property type="project" value="TreeGrafter"/>
</dbReference>
<dbReference type="GO" id="GO:0003735">
    <property type="term" value="F:structural constituent of ribosome"/>
    <property type="evidence" value="ECO:0007669"/>
    <property type="project" value="InterPro"/>
</dbReference>
<feature type="domain" description="Large ribosomal subunit protein bL12 oligomerization" evidence="6">
    <location>
        <begin position="144"/>
        <end position="187"/>
    </location>
</feature>
<dbReference type="InterPro" id="IPR000206">
    <property type="entry name" value="Ribosomal_bL12"/>
</dbReference>
<dbReference type="PANTHER" id="PTHR45987">
    <property type="entry name" value="39S RIBOSOMAL PROTEIN L12"/>
    <property type="match status" value="1"/>
</dbReference>
<dbReference type="EMBL" id="CAJOBC010000641">
    <property type="protein sequence ID" value="CAF3610354.1"/>
    <property type="molecule type" value="Genomic_DNA"/>
</dbReference>